<feature type="compositionally biased region" description="Polar residues" evidence="1">
    <location>
        <begin position="7"/>
        <end position="21"/>
    </location>
</feature>
<comment type="caution">
    <text evidence="2">The sequence shown here is derived from an EMBL/GenBank/DDBJ whole genome shotgun (WGS) entry which is preliminary data.</text>
</comment>
<evidence type="ECO:0000313" key="2">
    <source>
        <dbReference type="EMBL" id="ETJ35395.1"/>
    </source>
</evidence>
<accession>W1Y154</accession>
<organism evidence="2">
    <name type="scientific">human gut metagenome</name>
    <dbReference type="NCBI Taxonomy" id="408170"/>
    <lineage>
        <taxon>unclassified sequences</taxon>
        <taxon>metagenomes</taxon>
        <taxon>organismal metagenomes</taxon>
    </lineage>
</organism>
<protein>
    <submittedName>
        <fullName evidence="2">Uncharacterized protein</fullName>
    </submittedName>
</protein>
<sequence>IDIFKTVVSSKNTTDTSTHDK</sequence>
<name>W1Y154_9ZZZZ</name>
<evidence type="ECO:0000256" key="1">
    <source>
        <dbReference type="SAM" id="MobiDB-lite"/>
    </source>
</evidence>
<gene>
    <name evidence="2" type="ORF">Q604_UNBC10215G0001</name>
</gene>
<proteinExistence type="predicted"/>
<dbReference type="EMBL" id="AZMM01010215">
    <property type="protein sequence ID" value="ETJ35395.1"/>
    <property type="molecule type" value="Genomic_DNA"/>
</dbReference>
<dbReference type="AlphaFoldDB" id="W1Y154"/>
<reference evidence="2" key="1">
    <citation type="submission" date="2013-12" db="EMBL/GenBank/DDBJ databases">
        <title>A Varibaculum cambriense genome reconstructed from a premature infant gut community with otherwise low bacterial novelty that shifts toward anaerobic metabolism during the third week of life.</title>
        <authorList>
            <person name="Brown C.T."/>
            <person name="Sharon I."/>
            <person name="Thomas B.C."/>
            <person name="Castelle C.J."/>
            <person name="Morowitz M.J."/>
            <person name="Banfield J.F."/>
        </authorList>
    </citation>
    <scope>NUCLEOTIDE SEQUENCE</scope>
</reference>
<feature type="region of interest" description="Disordered" evidence="1">
    <location>
        <begin position="1"/>
        <end position="21"/>
    </location>
</feature>
<feature type="non-terminal residue" evidence="2">
    <location>
        <position position="1"/>
    </location>
</feature>